<dbReference type="InterPro" id="IPR051126">
    <property type="entry name" value="Thiosulfate_sulfurtransferase"/>
</dbReference>
<dbReference type="PANTHER" id="PTHR43855:SF1">
    <property type="entry name" value="THIOSULFATE SULFURTRANSFERASE"/>
    <property type="match status" value="1"/>
</dbReference>
<evidence type="ECO:0000313" key="6">
    <source>
        <dbReference type="Proteomes" id="UP000655366"/>
    </source>
</evidence>
<comment type="catalytic activity">
    <reaction evidence="2">
        <text>thiosulfate + hydrogen cyanide = thiocyanate + sulfite + 2 H(+)</text>
        <dbReference type="Rhea" id="RHEA:16881"/>
        <dbReference type="ChEBI" id="CHEBI:15378"/>
        <dbReference type="ChEBI" id="CHEBI:17359"/>
        <dbReference type="ChEBI" id="CHEBI:18022"/>
        <dbReference type="ChEBI" id="CHEBI:18407"/>
        <dbReference type="ChEBI" id="CHEBI:33542"/>
        <dbReference type="EC" id="2.8.1.1"/>
    </reaction>
</comment>
<dbReference type="GO" id="GO:0004792">
    <property type="term" value="F:thiosulfate-cyanide sulfurtransferase activity"/>
    <property type="evidence" value="ECO:0007669"/>
    <property type="project" value="UniProtKB-EC"/>
</dbReference>
<gene>
    <name evidence="5" type="ORF">IV500_15160</name>
</gene>
<dbReference type="CDD" id="cd01448">
    <property type="entry name" value="TST_Repeat_1"/>
    <property type="match status" value="1"/>
</dbReference>
<reference evidence="5 6" key="1">
    <citation type="submission" date="2020-11" db="EMBL/GenBank/DDBJ databases">
        <title>Arthrobacter antarcticus sp. nov., isolated from Antarctic Soil.</title>
        <authorList>
            <person name="Li J."/>
        </authorList>
    </citation>
    <scope>NUCLEOTIDE SEQUENCE [LARGE SCALE GENOMIC DNA]</scope>
    <source>
        <strain evidence="5 6">Z1-20</strain>
    </source>
</reference>
<dbReference type="SMART" id="SM00450">
    <property type="entry name" value="RHOD"/>
    <property type="match status" value="2"/>
</dbReference>
<sequence>MPIAAETNEKFAAYAHPDRLVSTQWLADALEAGAERDGSLVLVESDEDVLLYETGHIPGAVKIDWHTDLNDEVTRDYVDAATFARLAGSKGISRDSTVVIYGDKSNWWAAYALWVFTLFGHEDVRLLDGGRDKWIAEGRELTTAAPTVNAASYPVVERSDTPIRAFKDDVLAHLGQPLIDVRSPEEYTGQRTHMPAYPQEGAMRGGHIPTAASIPWGRAAAADGTYRSREELENLYLGEAGLKPGDDVIAYCRIGERSSHTWFALKYLLGFDSVRNYDGSWTEWGNAVRVPIAKGPERGGLPTAG</sequence>
<name>A0A931GBG1_9MICC</name>
<dbReference type="PROSITE" id="PS50206">
    <property type="entry name" value="RHODANESE_3"/>
    <property type="match status" value="2"/>
</dbReference>
<dbReference type="Gene3D" id="3.40.250.10">
    <property type="entry name" value="Rhodanese-like domain"/>
    <property type="match status" value="2"/>
</dbReference>
<dbReference type="AlphaFoldDB" id="A0A931GBG1"/>
<dbReference type="EMBL" id="JADNYM010000020">
    <property type="protein sequence ID" value="MBG0740712.1"/>
    <property type="molecule type" value="Genomic_DNA"/>
</dbReference>
<comment type="caution">
    <text evidence="5">The sequence shown here is derived from an EMBL/GenBank/DDBJ whole genome shotgun (WGS) entry which is preliminary data.</text>
</comment>
<accession>A0A931GBG1</accession>
<keyword evidence="3" id="KW-0808">Transferase</keyword>
<dbReference type="CDD" id="cd01449">
    <property type="entry name" value="TST_Repeat_2"/>
    <property type="match status" value="1"/>
</dbReference>
<dbReference type="Proteomes" id="UP000655366">
    <property type="component" value="Unassembled WGS sequence"/>
</dbReference>
<proteinExistence type="predicted"/>
<dbReference type="PROSITE" id="PS00683">
    <property type="entry name" value="RHODANESE_2"/>
    <property type="match status" value="1"/>
</dbReference>
<feature type="domain" description="Rhodanese" evidence="4">
    <location>
        <begin position="36"/>
        <end position="143"/>
    </location>
</feature>
<feature type="domain" description="Rhodanese" evidence="4">
    <location>
        <begin position="178"/>
        <end position="293"/>
    </location>
</feature>
<evidence type="ECO:0000313" key="5">
    <source>
        <dbReference type="EMBL" id="MBG0740712.1"/>
    </source>
</evidence>
<evidence type="ECO:0000259" key="4">
    <source>
        <dbReference type="PROSITE" id="PS50206"/>
    </source>
</evidence>
<keyword evidence="6" id="KW-1185">Reference proteome</keyword>
<dbReference type="InterPro" id="IPR001763">
    <property type="entry name" value="Rhodanese-like_dom"/>
</dbReference>
<dbReference type="InterPro" id="IPR001307">
    <property type="entry name" value="Thiosulphate_STrfase_CS"/>
</dbReference>
<dbReference type="PANTHER" id="PTHR43855">
    <property type="entry name" value="THIOSULFATE SULFURTRANSFERASE"/>
    <property type="match status" value="1"/>
</dbReference>
<dbReference type="SUPFAM" id="SSF52821">
    <property type="entry name" value="Rhodanese/Cell cycle control phosphatase"/>
    <property type="match status" value="2"/>
</dbReference>
<dbReference type="PROSITE" id="PS00380">
    <property type="entry name" value="RHODANESE_1"/>
    <property type="match status" value="1"/>
</dbReference>
<protein>
    <recommendedName>
        <fullName evidence="3">Sulfurtransferase</fullName>
    </recommendedName>
</protein>
<evidence type="ECO:0000256" key="2">
    <source>
        <dbReference type="ARBA" id="ARBA00047549"/>
    </source>
</evidence>
<evidence type="ECO:0000256" key="3">
    <source>
        <dbReference type="RuleBase" id="RU000507"/>
    </source>
</evidence>
<dbReference type="InterPro" id="IPR036873">
    <property type="entry name" value="Rhodanese-like_dom_sf"/>
</dbReference>
<dbReference type="Pfam" id="PF00581">
    <property type="entry name" value="Rhodanese"/>
    <property type="match status" value="2"/>
</dbReference>
<keyword evidence="1" id="KW-0677">Repeat</keyword>
<dbReference type="RefSeq" id="WP_196397647.1">
    <property type="nucleotide sequence ID" value="NZ_JADNYM010000020.1"/>
</dbReference>
<organism evidence="5 6">
    <name type="scientific">Arthrobacter terrae</name>
    <dbReference type="NCBI Taxonomy" id="2935737"/>
    <lineage>
        <taxon>Bacteria</taxon>
        <taxon>Bacillati</taxon>
        <taxon>Actinomycetota</taxon>
        <taxon>Actinomycetes</taxon>
        <taxon>Micrococcales</taxon>
        <taxon>Micrococcaceae</taxon>
        <taxon>Arthrobacter</taxon>
    </lineage>
</organism>
<evidence type="ECO:0000256" key="1">
    <source>
        <dbReference type="ARBA" id="ARBA00022737"/>
    </source>
</evidence>